<evidence type="ECO:0000313" key="7">
    <source>
        <dbReference type="EMBL" id="CAF4020829.1"/>
    </source>
</evidence>
<dbReference type="InterPro" id="IPR001314">
    <property type="entry name" value="Peptidase_S1A"/>
</dbReference>
<dbReference type="CDD" id="cd00190">
    <property type="entry name" value="Tryp_SPc"/>
    <property type="match status" value="1"/>
</dbReference>
<evidence type="ECO:0000256" key="3">
    <source>
        <dbReference type="RuleBase" id="RU363034"/>
    </source>
</evidence>
<keyword evidence="4" id="KW-1133">Transmembrane helix</keyword>
<dbReference type="EMBL" id="CAJNOK010014787">
    <property type="protein sequence ID" value="CAF1211946.1"/>
    <property type="molecule type" value="Genomic_DNA"/>
</dbReference>
<dbReference type="FunFam" id="2.40.10.10:FF:000002">
    <property type="entry name" value="Transmembrane protease serine"/>
    <property type="match status" value="1"/>
</dbReference>
<dbReference type="InterPro" id="IPR043504">
    <property type="entry name" value="Peptidase_S1_PA_chymotrypsin"/>
</dbReference>
<dbReference type="FunFam" id="2.40.10.10:FF:000068">
    <property type="entry name" value="transmembrane protease serine 2"/>
    <property type="match status" value="1"/>
</dbReference>
<reference evidence="7" key="1">
    <citation type="submission" date="2021-02" db="EMBL/GenBank/DDBJ databases">
        <authorList>
            <person name="Nowell W R."/>
        </authorList>
    </citation>
    <scope>NUCLEOTIDE SEQUENCE</scope>
</reference>
<dbReference type="PROSITE" id="PS00135">
    <property type="entry name" value="TRYPSIN_SER"/>
    <property type="match status" value="1"/>
</dbReference>
<dbReference type="GO" id="GO:0006508">
    <property type="term" value="P:proteolysis"/>
    <property type="evidence" value="ECO:0007669"/>
    <property type="project" value="UniProtKB-KW"/>
</dbReference>
<evidence type="ECO:0000313" key="6">
    <source>
        <dbReference type="EMBL" id="CAF1211946.1"/>
    </source>
</evidence>
<dbReference type="Proteomes" id="UP000682733">
    <property type="component" value="Unassembled WGS sequence"/>
</dbReference>
<dbReference type="SMART" id="SM00020">
    <property type="entry name" value="Tryp_SPc"/>
    <property type="match status" value="1"/>
</dbReference>
<dbReference type="PROSITE" id="PS00134">
    <property type="entry name" value="TRYPSIN_HIS"/>
    <property type="match status" value="1"/>
</dbReference>
<organism evidence="7 8">
    <name type="scientific">Didymodactylos carnosus</name>
    <dbReference type="NCBI Taxonomy" id="1234261"/>
    <lineage>
        <taxon>Eukaryota</taxon>
        <taxon>Metazoa</taxon>
        <taxon>Spiralia</taxon>
        <taxon>Gnathifera</taxon>
        <taxon>Rotifera</taxon>
        <taxon>Eurotatoria</taxon>
        <taxon>Bdelloidea</taxon>
        <taxon>Philodinida</taxon>
        <taxon>Philodinidae</taxon>
        <taxon>Didymodactylos</taxon>
    </lineage>
</organism>
<comment type="caution">
    <text evidence="7">The sequence shown here is derived from an EMBL/GenBank/DDBJ whole genome shotgun (WGS) entry which is preliminary data.</text>
</comment>
<dbReference type="PANTHER" id="PTHR24252">
    <property type="entry name" value="ACROSIN-RELATED"/>
    <property type="match status" value="1"/>
</dbReference>
<evidence type="ECO:0000313" key="8">
    <source>
        <dbReference type="Proteomes" id="UP000682733"/>
    </source>
</evidence>
<feature type="domain" description="Peptidase S1" evidence="5">
    <location>
        <begin position="96"/>
        <end position="340"/>
    </location>
</feature>
<keyword evidence="3" id="KW-0720">Serine protease</keyword>
<dbReference type="InterPro" id="IPR001254">
    <property type="entry name" value="Trypsin_dom"/>
</dbReference>
<dbReference type="SUPFAM" id="SSF50494">
    <property type="entry name" value="Trypsin-like serine proteases"/>
    <property type="match status" value="1"/>
</dbReference>
<dbReference type="PROSITE" id="PS50240">
    <property type="entry name" value="TRYPSIN_DOM"/>
    <property type="match status" value="1"/>
</dbReference>
<evidence type="ECO:0000256" key="1">
    <source>
        <dbReference type="ARBA" id="ARBA00023157"/>
    </source>
</evidence>
<dbReference type="AlphaFoldDB" id="A0A8S2NVY6"/>
<keyword evidence="1" id="KW-1015">Disulfide bond</keyword>
<feature type="transmembrane region" description="Helical" evidence="4">
    <location>
        <begin position="29"/>
        <end position="57"/>
    </location>
</feature>
<keyword evidence="4" id="KW-0812">Transmembrane</keyword>
<evidence type="ECO:0000256" key="2">
    <source>
        <dbReference type="ARBA" id="ARBA00024195"/>
    </source>
</evidence>
<dbReference type="InterPro" id="IPR018114">
    <property type="entry name" value="TRYPSIN_HIS"/>
</dbReference>
<sequence>MRFVRDNDPYNIRQEPSYVQQRPRRSRRFLFIGIALCVACLAVIGAIVLGVILVYGIRFRYRNPSQYLPSITCDVSHATCGCPGRPLTQKNSSSRIVGGQDAVENSWPWVVALTTAEDVLNLKTSLNPFCAGFIISDDIIITAAHCLKNVNSQRLRILTGVHDLRSFVPNSKNTYEVYSIISHEDYRVTPENIQLNDIALIKLRQKLSGINNRLCLPSTSSTFPKSKIIAVVVGWGKLQASSSRNSPTLQQLVLPIVSDNNAKCKQHVANSNIQFCAGHETLHVDSCAGDSGSPLMIVENNRYVAAGLVSYGNKQCDSSESPGIYTRISFYSQWINQTIKRF</sequence>
<accession>A0A8S2NVY6</accession>
<keyword evidence="4" id="KW-0472">Membrane</keyword>
<gene>
    <name evidence="6" type="ORF">OVA965_LOCUS24496</name>
    <name evidence="7" type="ORF">TMI583_LOCUS25215</name>
</gene>
<comment type="similarity">
    <text evidence="2">Belongs to the peptidase S1 family. CLIP subfamily.</text>
</comment>
<evidence type="ECO:0000259" key="5">
    <source>
        <dbReference type="PROSITE" id="PS50240"/>
    </source>
</evidence>
<name>A0A8S2NVY6_9BILA</name>
<proteinExistence type="inferred from homology"/>
<protein>
    <recommendedName>
        <fullName evidence="5">Peptidase S1 domain-containing protein</fullName>
    </recommendedName>
</protein>
<evidence type="ECO:0000256" key="4">
    <source>
        <dbReference type="SAM" id="Phobius"/>
    </source>
</evidence>
<dbReference type="GO" id="GO:0004252">
    <property type="term" value="F:serine-type endopeptidase activity"/>
    <property type="evidence" value="ECO:0007669"/>
    <property type="project" value="InterPro"/>
</dbReference>
<keyword evidence="3" id="KW-0378">Hydrolase</keyword>
<dbReference type="InterPro" id="IPR033116">
    <property type="entry name" value="TRYPSIN_SER"/>
</dbReference>
<dbReference type="Proteomes" id="UP000677228">
    <property type="component" value="Unassembled WGS sequence"/>
</dbReference>
<dbReference type="Pfam" id="PF00089">
    <property type="entry name" value="Trypsin"/>
    <property type="match status" value="1"/>
</dbReference>
<dbReference type="InterPro" id="IPR009003">
    <property type="entry name" value="Peptidase_S1_PA"/>
</dbReference>
<dbReference type="PRINTS" id="PR00722">
    <property type="entry name" value="CHYMOTRYPSIN"/>
</dbReference>
<keyword evidence="3" id="KW-0645">Protease</keyword>
<dbReference type="PANTHER" id="PTHR24252:SF7">
    <property type="entry name" value="HYALIN"/>
    <property type="match status" value="1"/>
</dbReference>
<dbReference type="EMBL" id="CAJOBA010036321">
    <property type="protein sequence ID" value="CAF4020829.1"/>
    <property type="molecule type" value="Genomic_DNA"/>
</dbReference>
<dbReference type="Gene3D" id="2.40.10.10">
    <property type="entry name" value="Trypsin-like serine proteases"/>
    <property type="match status" value="1"/>
</dbReference>